<protein>
    <submittedName>
        <fullName evidence="3">344_t:CDS:1</fullName>
    </submittedName>
</protein>
<proteinExistence type="predicted"/>
<evidence type="ECO:0000313" key="4">
    <source>
        <dbReference type="Proteomes" id="UP000789342"/>
    </source>
</evidence>
<dbReference type="InterPro" id="IPR056136">
    <property type="entry name" value="DUF7719"/>
</dbReference>
<keyword evidence="1" id="KW-1133">Transmembrane helix</keyword>
<dbReference type="Pfam" id="PF24841">
    <property type="entry name" value="DUF7719"/>
    <property type="match status" value="1"/>
</dbReference>
<feature type="transmembrane region" description="Helical" evidence="1">
    <location>
        <begin position="118"/>
        <end position="136"/>
    </location>
</feature>
<evidence type="ECO:0000256" key="1">
    <source>
        <dbReference type="SAM" id="Phobius"/>
    </source>
</evidence>
<dbReference type="AlphaFoldDB" id="A0A9N9B081"/>
<organism evidence="3 4">
    <name type="scientific">Acaulospora morrowiae</name>
    <dbReference type="NCBI Taxonomy" id="94023"/>
    <lineage>
        <taxon>Eukaryota</taxon>
        <taxon>Fungi</taxon>
        <taxon>Fungi incertae sedis</taxon>
        <taxon>Mucoromycota</taxon>
        <taxon>Glomeromycotina</taxon>
        <taxon>Glomeromycetes</taxon>
        <taxon>Diversisporales</taxon>
        <taxon>Acaulosporaceae</taxon>
        <taxon>Acaulospora</taxon>
    </lineage>
</organism>
<keyword evidence="1" id="KW-0812">Transmembrane</keyword>
<dbReference type="PANTHER" id="PTHR37846:SF1">
    <property type="entry name" value="DEACETYLASE-LIKE PROTEIN"/>
    <property type="match status" value="1"/>
</dbReference>
<evidence type="ECO:0000313" key="3">
    <source>
        <dbReference type="EMBL" id="CAG8548533.1"/>
    </source>
</evidence>
<feature type="transmembrane region" description="Helical" evidence="1">
    <location>
        <begin position="92"/>
        <end position="111"/>
    </location>
</feature>
<dbReference type="EMBL" id="CAJVPV010003305">
    <property type="protein sequence ID" value="CAG8548533.1"/>
    <property type="molecule type" value="Genomic_DNA"/>
</dbReference>
<comment type="caution">
    <text evidence="3">The sequence shown here is derived from an EMBL/GenBank/DDBJ whole genome shotgun (WGS) entry which is preliminary data.</text>
</comment>
<feature type="transmembrane region" description="Helical" evidence="1">
    <location>
        <begin position="156"/>
        <end position="182"/>
    </location>
</feature>
<accession>A0A9N9B081</accession>
<gene>
    <name evidence="3" type="ORF">AMORRO_LOCUS5461</name>
</gene>
<dbReference type="Proteomes" id="UP000789342">
    <property type="component" value="Unassembled WGS sequence"/>
</dbReference>
<name>A0A9N9B081_9GLOM</name>
<reference evidence="3" key="1">
    <citation type="submission" date="2021-06" db="EMBL/GenBank/DDBJ databases">
        <authorList>
            <person name="Kallberg Y."/>
            <person name="Tangrot J."/>
            <person name="Rosling A."/>
        </authorList>
    </citation>
    <scope>NUCLEOTIDE SEQUENCE</scope>
    <source>
        <strain evidence="3">CL551</strain>
    </source>
</reference>
<feature type="domain" description="DUF7719" evidence="2">
    <location>
        <begin position="120"/>
        <end position="187"/>
    </location>
</feature>
<dbReference type="OrthoDB" id="5597489at2759"/>
<evidence type="ECO:0000259" key="2">
    <source>
        <dbReference type="Pfam" id="PF24841"/>
    </source>
</evidence>
<sequence>MSNRQRKNATASPSQAVDDIPDEEKIRLIKSTGLLKNLKESKKVSSELEDDPFEYGFTFQAFLYTIPLCAVFSVMDILVHRQYNEEVLFSPFATRVAKVAPILWILVYFTNKNVNKNWVQLSMFLGSLACGSYLLWVINRANYYGVMRRCPSLATLWVYLVIQLRLLPSVLSLICVYLYFFYMGFKF</sequence>
<keyword evidence="4" id="KW-1185">Reference proteome</keyword>
<dbReference type="PANTHER" id="PTHR37846">
    <property type="entry name" value="YALI0B21296P"/>
    <property type="match status" value="1"/>
</dbReference>
<feature type="transmembrane region" description="Helical" evidence="1">
    <location>
        <begin position="61"/>
        <end position="80"/>
    </location>
</feature>
<keyword evidence="1" id="KW-0472">Membrane</keyword>